<evidence type="ECO:0000313" key="1">
    <source>
        <dbReference type="EMBL" id="TVO65676.1"/>
    </source>
</evidence>
<organism evidence="1 2">
    <name type="scientific">Spiribacter aquaticus</name>
    <dbReference type="NCBI Taxonomy" id="1935996"/>
    <lineage>
        <taxon>Bacteria</taxon>
        <taxon>Pseudomonadati</taxon>
        <taxon>Pseudomonadota</taxon>
        <taxon>Gammaproteobacteria</taxon>
        <taxon>Chromatiales</taxon>
        <taxon>Ectothiorhodospiraceae</taxon>
        <taxon>Spiribacter</taxon>
    </lineage>
</organism>
<dbReference type="AlphaFoldDB" id="A0A557RKL6"/>
<dbReference type="Proteomes" id="UP000316688">
    <property type="component" value="Unassembled WGS sequence"/>
</dbReference>
<dbReference type="GO" id="GO:0016740">
    <property type="term" value="F:transferase activity"/>
    <property type="evidence" value="ECO:0007669"/>
    <property type="project" value="UniProtKB-KW"/>
</dbReference>
<name>A0A557RKL6_9GAMM</name>
<sequence length="320" mass="35928">MCRTTSYRGANRRPTRVLERYLNQTRLLLRVLSDIAGEEVFALKGGTAINLFYRDMPRLSVDIDLVYLPVRERDASLRDINEAFDRIKMAVTKRNPQIHARRIAGGGSNDTRIAISEGQAQIKVETSPVARGVVHPPMRRVASDAVIEEFGFAEMNVVAFEDLYGGKLHAALDRQHPRDLFDVKLLYENEGLSEDLFRTFMIYAASSGRPLHELLAPTALLDDGLYTSEFVGMTRQPVQKDELIETGAKLYTDIRQRLTGDIATFLLSLHDASPEFGLVGLSEAVNLPAIRWKLKNLKRLKDENPAKHAAQREALGELLS</sequence>
<keyword evidence="1" id="KW-0808">Transferase</keyword>
<reference evidence="1 2" key="1">
    <citation type="submission" date="2019-07" db="EMBL/GenBank/DDBJ databases">
        <title>Reclasification of Spiribacter aquaticus.</title>
        <authorList>
            <person name="Leon M.J."/>
            <person name="Sanchez-Porro C."/>
            <person name="Ventosa A."/>
        </authorList>
    </citation>
    <scope>NUCLEOTIDE SEQUENCE [LARGE SCALE GENOMIC DNA]</scope>
    <source>
        <strain evidence="1 2">SP30</strain>
    </source>
</reference>
<comment type="caution">
    <text evidence="1">The sequence shown here is derived from an EMBL/GenBank/DDBJ whole genome shotgun (WGS) entry which is preliminary data.</text>
</comment>
<evidence type="ECO:0000313" key="2">
    <source>
        <dbReference type="Proteomes" id="UP000316688"/>
    </source>
</evidence>
<dbReference type="Pfam" id="PF08843">
    <property type="entry name" value="AbiEii"/>
    <property type="match status" value="1"/>
</dbReference>
<proteinExistence type="predicted"/>
<dbReference type="InterPro" id="IPR014942">
    <property type="entry name" value="AbiEii"/>
</dbReference>
<keyword evidence="2" id="KW-1185">Reference proteome</keyword>
<protein>
    <submittedName>
        <fullName evidence="1">Nucleotidyl transferase AbiEii/AbiGii toxin family protein</fullName>
    </submittedName>
</protein>
<gene>
    <name evidence="1" type="ORF">FPL11_06350</name>
</gene>
<dbReference type="EMBL" id="VMKP01000002">
    <property type="protein sequence ID" value="TVO65676.1"/>
    <property type="molecule type" value="Genomic_DNA"/>
</dbReference>
<dbReference type="Gene3D" id="3.10.450.620">
    <property type="entry name" value="JHP933, nucleotidyltransferase-like core domain"/>
    <property type="match status" value="1"/>
</dbReference>
<accession>A0A557RKL6</accession>